<dbReference type="InterPro" id="IPR006447">
    <property type="entry name" value="Myb_dom_plants"/>
</dbReference>
<name>A0A2G2YGT9_CAPAN</name>
<evidence type="ECO:0000256" key="1">
    <source>
        <dbReference type="ARBA" id="ARBA00004123"/>
    </source>
</evidence>
<organism evidence="10 11">
    <name type="scientific">Capsicum annuum</name>
    <name type="common">Capsicum pepper</name>
    <dbReference type="NCBI Taxonomy" id="4072"/>
    <lineage>
        <taxon>Eukaryota</taxon>
        <taxon>Viridiplantae</taxon>
        <taxon>Streptophyta</taxon>
        <taxon>Embryophyta</taxon>
        <taxon>Tracheophyta</taxon>
        <taxon>Spermatophyta</taxon>
        <taxon>Magnoliopsida</taxon>
        <taxon>eudicotyledons</taxon>
        <taxon>Gunneridae</taxon>
        <taxon>Pentapetalae</taxon>
        <taxon>asterids</taxon>
        <taxon>lamiids</taxon>
        <taxon>Solanales</taxon>
        <taxon>Solanaceae</taxon>
        <taxon>Solanoideae</taxon>
        <taxon>Capsiceae</taxon>
        <taxon>Capsicum</taxon>
    </lineage>
</organism>
<keyword evidence="5" id="KW-0804">Transcription</keyword>
<feature type="domain" description="HTH myb-type" evidence="9">
    <location>
        <begin position="80"/>
        <end position="136"/>
    </location>
</feature>
<evidence type="ECO:0000256" key="3">
    <source>
        <dbReference type="ARBA" id="ARBA00023015"/>
    </source>
</evidence>
<dbReference type="NCBIfam" id="TIGR01557">
    <property type="entry name" value="myb_SHAQKYF"/>
    <property type="match status" value="1"/>
</dbReference>
<dbReference type="InterPro" id="IPR001005">
    <property type="entry name" value="SANT/Myb"/>
</dbReference>
<dbReference type="OMA" id="CKRSSWT"/>
<evidence type="ECO:0000259" key="7">
    <source>
        <dbReference type="PROSITE" id="PS50090"/>
    </source>
</evidence>
<dbReference type="GO" id="GO:0048262">
    <property type="term" value="P:determination of dorsal/ventral asymmetry"/>
    <property type="evidence" value="ECO:0007669"/>
    <property type="project" value="UniProtKB-ARBA"/>
</dbReference>
<feature type="domain" description="Myb-like" evidence="7">
    <location>
        <begin position="80"/>
        <end position="132"/>
    </location>
</feature>
<evidence type="ECO:0000313" key="10">
    <source>
        <dbReference type="EMBL" id="PHT68966.1"/>
    </source>
</evidence>
<evidence type="ECO:0000259" key="8">
    <source>
        <dbReference type="PROSITE" id="PS51293"/>
    </source>
</evidence>
<protein>
    <submittedName>
        <fullName evidence="10">Transcription factor RADIALIS</fullName>
    </submittedName>
</protein>
<dbReference type="InterPro" id="IPR017884">
    <property type="entry name" value="SANT_dom"/>
</dbReference>
<dbReference type="Proteomes" id="UP000222542">
    <property type="component" value="Unassembled WGS sequence"/>
</dbReference>
<evidence type="ECO:0000313" key="11">
    <source>
        <dbReference type="Proteomes" id="UP000222542"/>
    </source>
</evidence>
<dbReference type="Pfam" id="PF00249">
    <property type="entry name" value="Myb_DNA-binding"/>
    <property type="match status" value="1"/>
</dbReference>
<dbReference type="FunFam" id="1.10.10.60:FF:000154">
    <property type="entry name" value="Transcription factor SRM1"/>
    <property type="match status" value="1"/>
</dbReference>
<evidence type="ECO:0000259" key="9">
    <source>
        <dbReference type="PROSITE" id="PS51294"/>
    </source>
</evidence>
<dbReference type="GO" id="GO:0010597">
    <property type="term" value="P:green leaf volatile biosynthetic process"/>
    <property type="evidence" value="ECO:0007669"/>
    <property type="project" value="UniProtKB-ARBA"/>
</dbReference>
<dbReference type="SUPFAM" id="SSF46689">
    <property type="entry name" value="Homeodomain-like"/>
    <property type="match status" value="2"/>
</dbReference>
<dbReference type="GO" id="GO:0009739">
    <property type="term" value="P:response to gibberellin"/>
    <property type="evidence" value="ECO:0000318"/>
    <property type="project" value="GO_Central"/>
</dbReference>
<dbReference type="PANTHER" id="PTHR44042">
    <property type="entry name" value="DUPLICATED HOMEODOMAIN-LIKE SUPERFAMILY PROTEIN-RELATED"/>
    <property type="match status" value="1"/>
</dbReference>
<keyword evidence="3" id="KW-0805">Transcription regulation</keyword>
<keyword evidence="2" id="KW-0217">Developmental protein</keyword>
<dbReference type="Gramene" id="PHT68966">
    <property type="protein sequence ID" value="PHT68966"/>
    <property type="gene ID" value="T459_28453"/>
</dbReference>
<dbReference type="InterPro" id="IPR009057">
    <property type="entry name" value="Homeodomain-like_sf"/>
</dbReference>
<keyword evidence="11" id="KW-1185">Reference proteome</keyword>
<keyword evidence="6" id="KW-0539">Nucleus</keyword>
<evidence type="ECO:0000256" key="4">
    <source>
        <dbReference type="ARBA" id="ARBA00023125"/>
    </source>
</evidence>
<dbReference type="GO" id="GO:0000976">
    <property type="term" value="F:transcription cis-regulatory region binding"/>
    <property type="evidence" value="ECO:0007669"/>
    <property type="project" value="UniProtKB-ARBA"/>
</dbReference>
<keyword evidence="4" id="KW-0238">DNA-binding</keyword>
<reference evidence="10 11" key="1">
    <citation type="journal article" date="2014" name="Nat. Genet.">
        <title>Genome sequence of the hot pepper provides insights into the evolution of pungency in Capsicum species.</title>
        <authorList>
            <person name="Kim S."/>
            <person name="Park M."/>
            <person name="Yeom S.I."/>
            <person name="Kim Y.M."/>
            <person name="Lee J.M."/>
            <person name="Lee H.A."/>
            <person name="Seo E."/>
            <person name="Choi J."/>
            <person name="Cheong K."/>
            <person name="Kim K.T."/>
            <person name="Jung K."/>
            <person name="Lee G.W."/>
            <person name="Oh S.K."/>
            <person name="Bae C."/>
            <person name="Kim S.B."/>
            <person name="Lee H.Y."/>
            <person name="Kim S.Y."/>
            <person name="Kim M.S."/>
            <person name="Kang B.C."/>
            <person name="Jo Y.D."/>
            <person name="Yang H.B."/>
            <person name="Jeong H.J."/>
            <person name="Kang W.H."/>
            <person name="Kwon J.K."/>
            <person name="Shin C."/>
            <person name="Lim J.Y."/>
            <person name="Park J.H."/>
            <person name="Huh J.H."/>
            <person name="Kim J.S."/>
            <person name="Kim B.D."/>
            <person name="Cohen O."/>
            <person name="Paran I."/>
            <person name="Suh M.C."/>
            <person name="Lee S.B."/>
            <person name="Kim Y.K."/>
            <person name="Shin Y."/>
            <person name="Noh S.J."/>
            <person name="Park J."/>
            <person name="Seo Y.S."/>
            <person name="Kwon S.Y."/>
            <person name="Kim H.A."/>
            <person name="Park J.M."/>
            <person name="Kim H.J."/>
            <person name="Choi S.B."/>
            <person name="Bosland P.W."/>
            <person name="Reeves G."/>
            <person name="Jo S.H."/>
            <person name="Lee B.W."/>
            <person name="Cho H.T."/>
            <person name="Choi H.S."/>
            <person name="Lee M.S."/>
            <person name="Yu Y."/>
            <person name="Do Choi Y."/>
            <person name="Park B.S."/>
            <person name="van Deynze A."/>
            <person name="Ashrafi H."/>
            <person name="Hill T."/>
            <person name="Kim W.T."/>
            <person name="Pai H.S."/>
            <person name="Ahn H.K."/>
            <person name="Yeam I."/>
            <person name="Giovannoni J.J."/>
            <person name="Rose J.K."/>
            <person name="Sorensen I."/>
            <person name="Lee S.J."/>
            <person name="Kim R.W."/>
            <person name="Choi I.Y."/>
            <person name="Choi B.S."/>
            <person name="Lim J.S."/>
            <person name="Lee Y.H."/>
            <person name="Choi D."/>
        </authorList>
    </citation>
    <scope>NUCLEOTIDE SEQUENCE [LARGE SCALE GENOMIC DNA]</scope>
    <source>
        <strain evidence="11">cv. CM334</strain>
    </source>
</reference>
<accession>A0A2G2YGT9</accession>
<evidence type="ECO:0000256" key="2">
    <source>
        <dbReference type="ARBA" id="ARBA00022473"/>
    </source>
</evidence>
<dbReference type="EMBL" id="AYRZ02000011">
    <property type="protein sequence ID" value="PHT68966.1"/>
    <property type="molecule type" value="Genomic_DNA"/>
</dbReference>
<evidence type="ECO:0000256" key="5">
    <source>
        <dbReference type="ARBA" id="ARBA00023163"/>
    </source>
</evidence>
<dbReference type="GO" id="GO:0009751">
    <property type="term" value="P:response to salicylic acid"/>
    <property type="evidence" value="ECO:0000318"/>
    <property type="project" value="GO_Central"/>
</dbReference>
<feature type="domain" description="SANT" evidence="8">
    <location>
        <begin position="10"/>
        <end position="61"/>
    </location>
</feature>
<sequence length="361" mass="39155">MSLDRTCKRSSWTKEENKAFENALADYSGDRDLIQQIAAAVPGKSLEEVIEHYLVLVEDIKDIESGIVPLPKYRRMQSSTERRKGIPWTAEEHRLFLQGLAKYGKGDWRAISRNFVLSRTPTQVASHAQKFYTRLNDKNNLKKRRSIHDVTSAADITEPSQGPCGGQLQWPITNYVTDAFNTGMLSIPEPVTTRISTDAIEGASAADLEKIPIGAAVGNELNSSFPGMVEFVQSIEGHIIVPAEGTSGVCHGVDTKTSPSHSLQPSIAGGSGMYIPSFNNVRYDLTALMSKQLFGSSQVGPTVNSASLPLPIVDRIGVQDCIASPSIPGSSSGGTYPCWNPSNIDDNTFDLVNLFPDGLGK</sequence>
<proteinExistence type="predicted"/>
<dbReference type="FunFam" id="1.10.10.60:FF:000009">
    <property type="entry name" value="transcription factor MYB1R1"/>
    <property type="match status" value="1"/>
</dbReference>
<dbReference type="CDD" id="cd00167">
    <property type="entry name" value="SANT"/>
    <property type="match status" value="2"/>
</dbReference>
<feature type="domain" description="SANT" evidence="8">
    <location>
        <begin position="88"/>
        <end position="136"/>
    </location>
</feature>
<dbReference type="GO" id="GO:0005634">
    <property type="term" value="C:nucleus"/>
    <property type="evidence" value="ECO:0007669"/>
    <property type="project" value="UniProtKB-SubCell"/>
</dbReference>
<evidence type="ECO:0000256" key="6">
    <source>
        <dbReference type="ARBA" id="ARBA00023242"/>
    </source>
</evidence>
<gene>
    <name evidence="10" type="ORF">T459_28453</name>
</gene>
<comment type="caution">
    <text evidence="10">The sequence shown here is derived from an EMBL/GenBank/DDBJ whole genome shotgun (WGS) entry which is preliminary data.</text>
</comment>
<comment type="subcellular location">
    <subcellularLocation>
        <location evidence="1">Nucleus</location>
    </subcellularLocation>
</comment>
<dbReference type="SMART" id="SM00717">
    <property type="entry name" value="SANT"/>
    <property type="match status" value="2"/>
</dbReference>
<dbReference type="AlphaFoldDB" id="A0A2G2YGT9"/>
<reference evidence="10 11" key="2">
    <citation type="journal article" date="2017" name="Genome Biol.">
        <title>New reference genome sequences of hot pepper reveal the massive evolution of plant disease-resistance genes by retroduplication.</title>
        <authorList>
            <person name="Kim S."/>
            <person name="Park J."/>
            <person name="Yeom S.I."/>
            <person name="Kim Y.M."/>
            <person name="Seo E."/>
            <person name="Kim K.T."/>
            <person name="Kim M.S."/>
            <person name="Lee J.M."/>
            <person name="Cheong K."/>
            <person name="Shin H.S."/>
            <person name="Kim S.B."/>
            <person name="Han K."/>
            <person name="Lee J."/>
            <person name="Park M."/>
            <person name="Lee H.A."/>
            <person name="Lee H.Y."/>
            <person name="Lee Y."/>
            <person name="Oh S."/>
            <person name="Lee J.H."/>
            <person name="Choi E."/>
            <person name="Choi E."/>
            <person name="Lee S.E."/>
            <person name="Jeon J."/>
            <person name="Kim H."/>
            <person name="Choi G."/>
            <person name="Song H."/>
            <person name="Lee J."/>
            <person name="Lee S.C."/>
            <person name="Kwon J.K."/>
            <person name="Lee H.Y."/>
            <person name="Koo N."/>
            <person name="Hong Y."/>
            <person name="Kim R.W."/>
            <person name="Kang W.H."/>
            <person name="Huh J.H."/>
            <person name="Kang B.C."/>
            <person name="Yang T.J."/>
            <person name="Lee Y.H."/>
            <person name="Bennetzen J.L."/>
            <person name="Choi D."/>
        </authorList>
    </citation>
    <scope>NUCLEOTIDE SEQUENCE [LARGE SCALE GENOMIC DNA]</scope>
    <source>
        <strain evidence="11">cv. CM334</strain>
    </source>
</reference>
<dbReference type="Gene3D" id="1.10.10.60">
    <property type="entry name" value="Homeodomain-like"/>
    <property type="match status" value="2"/>
</dbReference>
<dbReference type="PANTHER" id="PTHR44042:SF67">
    <property type="entry name" value="MYB-LIKE PROTEIN I"/>
    <property type="match status" value="1"/>
</dbReference>
<dbReference type="PROSITE" id="PS51294">
    <property type="entry name" value="HTH_MYB"/>
    <property type="match status" value="1"/>
</dbReference>
<dbReference type="InterPro" id="IPR017930">
    <property type="entry name" value="Myb_dom"/>
</dbReference>
<dbReference type="PROSITE" id="PS50090">
    <property type="entry name" value="MYB_LIKE"/>
    <property type="match status" value="1"/>
</dbReference>
<dbReference type="PROSITE" id="PS51293">
    <property type="entry name" value="SANT"/>
    <property type="match status" value="2"/>
</dbReference>
<dbReference type="GO" id="GO:0009908">
    <property type="term" value="P:flower development"/>
    <property type="evidence" value="ECO:0007669"/>
    <property type="project" value="UniProtKB-ARBA"/>
</dbReference>